<dbReference type="InterPro" id="IPR025652">
    <property type="entry name" value="TesB_C"/>
</dbReference>
<sequence length="345" mass="38690">MPDRRYEVPAADDSVQQLVDMLQLQHLDPEDAEAAAGRGAEDHFLGPVFKQAYWRVFGGQVLAQAATAAMSTVDSDRLIHSVHGYFLRPGDANKPIQVSVERLRDGGSFSARRSQAYQDGIPILSMIASFQRPSSGVSHQRRMPQGVPDPEDLAPPQELVGHVKHPIVHEWAHGRPFDIRHVDRPIYLEADQDAHATSAVWLKTKAPLPDDPNIHRAAILYASDYTLLEPILRRHGLYWAKPEMKVASLDHAMWWHRDARADEWLLYVQQSPSAQNARGLAQGSIYSRNGALVASVAQEGMVRPPEGLRPKLSEKMQQTLVHSSRATRAINKKYAQTWSSRYLET</sequence>
<reference evidence="10" key="1">
    <citation type="submission" date="2015-12" db="EMBL/GenBank/DDBJ databases">
        <authorList>
            <person name="Shamseldin A."/>
            <person name="Moawad H."/>
            <person name="Abd El-Rahim W.M."/>
            <person name="Sadowsky M.J."/>
        </authorList>
    </citation>
    <scope>NUCLEOTIDE SEQUENCE [LARGE SCALE GENOMIC DNA]</scope>
    <source>
        <strain evidence="10">CD08_7</strain>
    </source>
</reference>
<name>A0A0W8ID98_9MICC</name>
<evidence type="ECO:0000256" key="1">
    <source>
        <dbReference type="ARBA" id="ARBA00006538"/>
    </source>
</evidence>
<comment type="similarity">
    <text evidence="1">Belongs to the C/M/P thioester hydrolase family.</text>
</comment>
<feature type="domain" description="Acyl-CoA thioesterase-like N-terminal HotDog" evidence="9">
    <location>
        <begin position="55"/>
        <end position="131"/>
    </location>
</feature>
<organism evidence="10 12">
    <name type="scientific">Nesterenkonia jeotgali</name>
    <dbReference type="NCBI Taxonomy" id="317018"/>
    <lineage>
        <taxon>Bacteria</taxon>
        <taxon>Bacillati</taxon>
        <taxon>Actinomycetota</taxon>
        <taxon>Actinomycetes</taxon>
        <taxon>Micrococcales</taxon>
        <taxon>Micrococcaceae</taxon>
        <taxon>Nesterenkonia</taxon>
    </lineage>
</organism>
<dbReference type="SUPFAM" id="SSF54637">
    <property type="entry name" value="Thioesterase/thiol ester dehydrase-isomerase"/>
    <property type="match status" value="2"/>
</dbReference>
<reference evidence="12" key="2">
    <citation type="submission" date="2015-12" db="EMBL/GenBank/DDBJ databases">
        <authorList>
            <person name="Nair G.R."/>
            <person name="Kaur G."/>
            <person name="Mayilraj S."/>
        </authorList>
    </citation>
    <scope>NUCLEOTIDE SEQUENCE [LARGE SCALE GENOMIC DNA]</scope>
    <source>
        <strain evidence="12">CD08_7</strain>
    </source>
</reference>
<comment type="subunit">
    <text evidence="2">Homotetramer.</text>
</comment>
<keyword evidence="3 11" id="KW-0378">Hydrolase</keyword>
<dbReference type="Gene3D" id="2.40.160.210">
    <property type="entry name" value="Acyl-CoA thioesterase, double hotdog domain"/>
    <property type="match status" value="1"/>
</dbReference>
<keyword evidence="12" id="KW-1185">Reference proteome</keyword>
<reference evidence="11 13" key="3">
    <citation type="submission" date="2020-08" db="EMBL/GenBank/DDBJ databases">
        <title>Sequencing the genomes of 1000 actinobacteria strains.</title>
        <authorList>
            <person name="Klenk H.-P."/>
        </authorList>
    </citation>
    <scope>NUCLEOTIDE SEQUENCE [LARGE SCALE GENOMIC DNA]</scope>
    <source>
        <strain evidence="11 13">DSM 19081</strain>
    </source>
</reference>
<keyword evidence="4" id="KW-0443">Lipid metabolism</keyword>
<dbReference type="FunFam" id="2.40.160.210:FF:000001">
    <property type="entry name" value="Acyl-CoA thioesterase II"/>
    <property type="match status" value="1"/>
</dbReference>
<evidence type="ECO:0000259" key="8">
    <source>
        <dbReference type="Pfam" id="PF02551"/>
    </source>
</evidence>
<dbReference type="CDD" id="cd03445">
    <property type="entry name" value="Thioesterase_II_repeat2"/>
    <property type="match status" value="1"/>
</dbReference>
<evidence type="ECO:0000256" key="2">
    <source>
        <dbReference type="ARBA" id="ARBA00011881"/>
    </source>
</evidence>
<accession>A0A0W8ID98</accession>
<dbReference type="PANTHER" id="PTHR11066:SF34">
    <property type="entry name" value="ACYL-COENZYME A THIOESTERASE 8"/>
    <property type="match status" value="1"/>
</dbReference>
<dbReference type="Pfam" id="PF02551">
    <property type="entry name" value="Acyl_CoA_thio"/>
    <property type="match status" value="1"/>
</dbReference>
<dbReference type="RefSeq" id="WP_058889150.1">
    <property type="nucleotide sequence ID" value="NZ_BAAAKT010000002.1"/>
</dbReference>
<dbReference type="PANTHER" id="PTHR11066">
    <property type="entry name" value="ACYL-COA THIOESTERASE"/>
    <property type="match status" value="1"/>
</dbReference>
<dbReference type="AlphaFoldDB" id="A0A0W8ID98"/>
<comment type="catalytic activity">
    <reaction evidence="5">
        <text>a fatty acyl-CoA + H2O = a fatty acid + CoA + H(+)</text>
        <dbReference type="Rhea" id="RHEA:16781"/>
        <dbReference type="ChEBI" id="CHEBI:15377"/>
        <dbReference type="ChEBI" id="CHEBI:15378"/>
        <dbReference type="ChEBI" id="CHEBI:28868"/>
        <dbReference type="ChEBI" id="CHEBI:57287"/>
        <dbReference type="ChEBI" id="CHEBI:77636"/>
        <dbReference type="EC" id="3.1.2.20"/>
    </reaction>
    <physiologicalReaction direction="left-to-right" evidence="5">
        <dbReference type="Rhea" id="RHEA:16782"/>
    </physiologicalReaction>
</comment>
<dbReference type="InterPro" id="IPR029069">
    <property type="entry name" value="HotDog_dom_sf"/>
</dbReference>
<evidence type="ECO:0000256" key="3">
    <source>
        <dbReference type="ARBA" id="ARBA00022801"/>
    </source>
</evidence>
<evidence type="ECO:0000256" key="4">
    <source>
        <dbReference type="ARBA" id="ARBA00023098"/>
    </source>
</evidence>
<comment type="caution">
    <text evidence="10">The sequence shown here is derived from an EMBL/GenBank/DDBJ whole genome shotgun (WGS) entry which is preliminary data.</text>
</comment>
<dbReference type="InterPro" id="IPR003703">
    <property type="entry name" value="Acyl_CoA_thio"/>
</dbReference>
<evidence type="ECO:0000313" key="12">
    <source>
        <dbReference type="Proteomes" id="UP000054023"/>
    </source>
</evidence>
<dbReference type="InterPro" id="IPR042171">
    <property type="entry name" value="Acyl-CoA_hotdog"/>
</dbReference>
<evidence type="ECO:0000313" key="11">
    <source>
        <dbReference type="EMBL" id="MBA8920660.1"/>
    </source>
</evidence>
<proteinExistence type="inferred from homology"/>
<dbReference type="Pfam" id="PF13622">
    <property type="entry name" value="4HBT_3"/>
    <property type="match status" value="1"/>
</dbReference>
<evidence type="ECO:0000313" key="13">
    <source>
        <dbReference type="Proteomes" id="UP000546252"/>
    </source>
</evidence>
<dbReference type="STRING" id="317018.AVL63_05215"/>
<evidence type="ECO:0000256" key="6">
    <source>
        <dbReference type="ARBA" id="ARBA00071120"/>
    </source>
</evidence>
<evidence type="ECO:0000313" key="10">
    <source>
        <dbReference type="EMBL" id="KUG57915.1"/>
    </source>
</evidence>
<dbReference type="GO" id="GO:0006637">
    <property type="term" value="P:acyl-CoA metabolic process"/>
    <property type="evidence" value="ECO:0007669"/>
    <property type="project" value="InterPro"/>
</dbReference>
<dbReference type="GO" id="GO:0005829">
    <property type="term" value="C:cytosol"/>
    <property type="evidence" value="ECO:0007669"/>
    <property type="project" value="TreeGrafter"/>
</dbReference>
<protein>
    <recommendedName>
        <fullName evidence="6">Acyl-CoA thioesterase 2</fullName>
    </recommendedName>
    <alternativeName>
        <fullName evidence="7">Thioesterase II</fullName>
    </alternativeName>
</protein>
<gene>
    <name evidence="10" type="ORF">AVL63_05215</name>
    <name evidence="11" type="ORF">HNR24_000593</name>
</gene>
<dbReference type="EMBL" id="JACJIH010000001">
    <property type="protein sequence ID" value="MBA8920660.1"/>
    <property type="molecule type" value="Genomic_DNA"/>
</dbReference>
<dbReference type="OrthoDB" id="9781019at2"/>
<dbReference type="GO" id="GO:0009062">
    <property type="term" value="P:fatty acid catabolic process"/>
    <property type="evidence" value="ECO:0007669"/>
    <property type="project" value="TreeGrafter"/>
</dbReference>
<evidence type="ECO:0000256" key="7">
    <source>
        <dbReference type="ARBA" id="ARBA00079653"/>
    </source>
</evidence>
<dbReference type="EMBL" id="LQBM01000004">
    <property type="protein sequence ID" value="KUG57915.1"/>
    <property type="molecule type" value="Genomic_DNA"/>
</dbReference>
<evidence type="ECO:0000259" key="9">
    <source>
        <dbReference type="Pfam" id="PF13622"/>
    </source>
</evidence>
<dbReference type="CDD" id="cd03444">
    <property type="entry name" value="Thioesterase_II_repeat1"/>
    <property type="match status" value="1"/>
</dbReference>
<dbReference type="Proteomes" id="UP000546252">
    <property type="component" value="Unassembled WGS sequence"/>
</dbReference>
<evidence type="ECO:0000256" key="5">
    <source>
        <dbReference type="ARBA" id="ARBA00050943"/>
    </source>
</evidence>
<feature type="domain" description="Acyl-CoA thioesterase 2 C-terminal" evidence="8">
    <location>
        <begin position="197"/>
        <end position="301"/>
    </location>
</feature>
<dbReference type="GO" id="GO:0047617">
    <property type="term" value="F:fatty acyl-CoA hydrolase activity"/>
    <property type="evidence" value="ECO:0007669"/>
    <property type="project" value="UniProtKB-EC"/>
</dbReference>
<dbReference type="Proteomes" id="UP000054023">
    <property type="component" value="Unassembled WGS sequence"/>
</dbReference>
<dbReference type="InterPro" id="IPR049449">
    <property type="entry name" value="TesB_ACOT8-like_N"/>
</dbReference>